<comment type="caution">
    <text evidence="3">The sequence shown here is derived from an EMBL/GenBank/DDBJ whole genome shotgun (WGS) entry which is preliminary data.</text>
</comment>
<evidence type="ECO:0000313" key="3">
    <source>
        <dbReference type="EMBL" id="KZS44882.1"/>
    </source>
</evidence>
<dbReference type="Gene3D" id="3.40.50.620">
    <property type="entry name" value="HUPs"/>
    <property type="match status" value="1"/>
</dbReference>
<dbReference type="InterPro" id="IPR006016">
    <property type="entry name" value="UspA"/>
</dbReference>
<proteinExistence type="inferred from homology"/>
<dbReference type="Pfam" id="PF00582">
    <property type="entry name" value="Usp"/>
    <property type="match status" value="1"/>
</dbReference>
<protein>
    <submittedName>
        <fullName evidence="3">Universal stress protein</fullName>
    </submittedName>
</protein>
<feature type="domain" description="UspA" evidence="2">
    <location>
        <begin position="1"/>
        <end position="139"/>
    </location>
</feature>
<sequence>MYQHILLAADGSKNSVRAAAEAARLASLAEGATVEVLYAVDPTKIKEEVLHSQNHEEIELKRKQKLLPVTEELGNKSVNHQITIVIGDPGPTIVDYSKKESVDLIIIGSRGLNSFQEFVLGSVSHKVVKRAQCPVMVVK</sequence>
<dbReference type="EMBL" id="LWMH01000001">
    <property type="protein sequence ID" value="KZS44882.1"/>
    <property type="molecule type" value="Genomic_DNA"/>
</dbReference>
<dbReference type="InterPro" id="IPR006015">
    <property type="entry name" value="Universal_stress_UspA"/>
</dbReference>
<dbReference type="AlphaFoldDB" id="A0A168EVZ0"/>
<evidence type="ECO:0000313" key="4">
    <source>
        <dbReference type="Proteomes" id="UP000076796"/>
    </source>
</evidence>
<gene>
    <name evidence="3" type="ORF">AWU65_02550</name>
</gene>
<dbReference type="InterPro" id="IPR014729">
    <property type="entry name" value="Rossmann-like_a/b/a_fold"/>
</dbReference>
<accession>A0A168EVZ0</accession>
<comment type="similarity">
    <text evidence="1">Belongs to the universal stress protein A family.</text>
</comment>
<dbReference type="Proteomes" id="UP000076796">
    <property type="component" value="Unassembled WGS sequence"/>
</dbReference>
<dbReference type="CDD" id="cd00293">
    <property type="entry name" value="USP-like"/>
    <property type="match status" value="1"/>
</dbReference>
<dbReference type="SUPFAM" id="SSF52402">
    <property type="entry name" value="Adenine nucleotide alpha hydrolases-like"/>
    <property type="match status" value="1"/>
</dbReference>
<evidence type="ECO:0000256" key="1">
    <source>
        <dbReference type="ARBA" id="ARBA00008791"/>
    </source>
</evidence>
<dbReference type="PRINTS" id="PR01438">
    <property type="entry name" value="UNVRSLSTRESS"/>
</dbReference>
<dbReference type="PANTHER" id="PTHR46268:SF6">
    <property type="entry name" value="UNIVERSAL STRESS PROTEIN UP12"/>
    <property type="match status" value="1"/>
</dbReference>
<dbReference type="RefSeq" id="WP_036643449.1">
    <property type="nucleotide sequence ID" value="NZ_CBCSBX010000023.1"/>
</dbReference>
<reference evidence="3" key="1">
    <citation type="journal article" date="2016" name="Genome Announc.">
        <title>Draft genomes of two strains of Paenibacillus glucanolyticus with capability to degrade lignocellulose.</title>
        <authorList>
            <person name="Mathews S.L."/>
            <person name="Pawlak J."/>
            <person name="Grunden A.M."/>
        </authorList>
    </citation>
    <scope>NUCLEOTIDE SEQUENCE [LARGE SCALE GENOMIC DNA]</scope>
    <source>
        <strain evidence="3">SLM1</strain>
    </source>
</reference>
<name>A0A168EVZ0_9BACL</name>
<evidence type="ECO:0000259" key="2">
    <source>
        <dbReference type="Pfam" id="PF00582"/>
    </source>
</evidence>
<dbReference type="OrthoDB" id="9777884at2"/>
<organism evidence="3 4">
    <name type="scientific">Paenibacillus glucanolyticus</name>
    <dbReference type="NCBI Taxonomy" id="59843"/>
    <lineage>
        <taxon>Bacteria</taxon>
        <taxon>Bacillati</taxon>
        <taxon>Bacillota</taxon>
        <taxon>Bacilli</taxon>
        <taxon>Bacillales</taxon>
        <taxon>Paenibacillaceae</taxon>
        <taxon>Paenibacillus</taxon>
    </lineage>
</organism>
<dbReference type="PANTHER" id="PTHR46268">
    <property type="entry name" value="STRESS RESPONSE PROTEIN NHAX"/>
    <property type="match status" value="1"/>
</dbReference>
<keyword evidence="4" id="KW-1185">Reference proteome</keyword>